<sequence>MNTATEEVLQLNPGRKLIINARSPTMPKASGEERHGHDSLKKVLSVVDDQMRFQQEEPACAPFREYANTIKRLDEDARLEGLDYTAMKTLQFVAGLQDSSLRQVRLWMIRRLDARKDETTLTTEDLVSDCEKFHCPENGQYRHGWHT</sequence>
<dbReference type="EMBL" id="UYRV01105704">
    <property type="protein sequence ID" value="VDN21505.1"/>
    <property type="molecule type" value="Genomic_DNA"/>
</dbReference>
<dbReference type="Proteomes" id="UP000271889">
    <property type="component" value="Unassembled WGS sequence"/>
</dbReference>
<dbReference type="OrthoDB" id="5858030at2759"/>
<proteinExistence type="predicted"/>
<evidence type="ECO:0000313" key="2">
    <source>
        <dbReference type="Proteomes" id="UP000271889"/>
    </source>
</evidence>
<name>A0A3P7LWV7_CYLGO</name>
<evidence type="ECO:0000313" key="1">
    <source>
        <dbReference type="EMBL" id="VDN21505.1"/>
    </source>
</evidence>
<accession>A0A3P7LWV7</accession>
<reference evidence="1 2" key="1">
    <citation type="submission" date="2018-11" db="EMBL/GenBank/DDBJ databases">
        <authorList>
            <consortium name="Pathogen Informatics"/>
        </authorList>
    </citation>
    <scope>NUCLEOTIDE SEQUENCE [LARGE SCALE GENOMIC DNA]</scope>
</reference>
<gene>
    <name evidence="1" type="ORF">CGOC_LOCUS9056</name>
</gene>
<organism evidence="1 2">
    <name type="scientific">Cylicostephanus goldi</name>
    <name type="common">Nematode worm</name>
    <dbReference type="NCBI Taxonomy" id="71465"/>
    <lineage>
        <taxon>Eukaryota</taxon>
        <taxon>Metazoa</taxon>
        <taxon>Ecdysozoa</taxon>
        <taxon>Nematoda</taxon>
        <taxon>Chromadorea</taxon>
        <taxon>Rhabditida</taxon>
        <taxon>Rhabditina</taxon>
        <taxon>Rhabditomorpha</taxon>
        <taxon>Strongyloidea</taxon>
        <taxon>Strongylidae</taxon>
        <taxon>Cylicostephanus</taxon>
    </lineage>
</organism>
<protein>
    <submittedName>
        <fullName evidence="1">Uncharacterized protein</fullName>
    </submittedName>
</protein>
<keyword evidence="2" id="KW-1185">Reference proteome</keyword>
<dbReference type="AlphaFoldDB" id="A0A3P7LWV7"/>